<protein>
    <recommendedName>
        <fullName evidence="1">diguanylate cyclase</fullName>
        <ecNumber evidence="1">2.7.7.65</ecNumber>
    </recommendedName>
</protein>
<dbReference type="InterPro" id="IPR050469">
    <property type="entry name" value="Diguanylate_Cyclase"/>
</dbReference>
<evidence type="ECO:0000313" key="5">
    <source>
        <dbReference type="Proteomes" id="UP001595455"/>
    </source>
</evidence>
<dbReference type="RefSeq" id="WP_265935920.1">
    <property type="nucleotide sequence ID" value="NZ_JBHRSF010000008.1"/>
</dbReference>
<dbReference type="PANTHER" id="PTHR45138">
    <property type="entry name" value="REGULATORY COMPONENTS OF SENSORY TRANSDUCTION SYSTEM"/>
    <property type="match status" value="1"/>
</dbReference>
<accession>A0ABV7BBJ6</accession>
<dbReference type="PROSITE" id="PS50887">
    <property type="entry name" value="GGDEF"/>
    <property type="match status" value="1"/>
</dbReference>
<keyword evidence="5" id="KW-1185">Reference proteome</keyword>
<dbReference type="NCBIfam" id="TIGR00254">
    <property type="entry name" value="GGDEF"/>
    <property type="match status" value="1"/>
</dbReference>
<evidence type="ECO:0000256" key="2">
    <source>
        <dbReference type="ARBA" id="ARBA00034247"/>
    </source>
</evidence>
<dbReference type="EC" id="2.7.7.65" evidence="1"/>
<dbReference type="CDD" id="cd01949">
    <property type="entry name" value="GGDEF"/>
    <property type="match status" value="1"/>
</dbReference>
<comment type="catalytic activity">
    <reaction evidence="2">
        <text>2 GTP = 3',3'-c-di-GMP + 2 diphosphate</text>
        <dbReference type="Rhea" id="RHEA:24898"/>
        <dbReference type="ChEBI" id="CHEBI:33019"/>
        <dbReference type="ChEBI" id="CHEBI:37565"/>
        <dbReference type="ChEBI" id="CHEBI:58805"/>
        <dbReference type="EC" id="2.7.7.65"/>
    </reaction>
</comment>
<dbReference type="Pfam" id="PF00990">
    <property type="entry name" value="GGDEF"/>
    <property type="match status" value="1"/>
</dbReference>
<dbReference type="SUPFAM" id="SSF55073">
    <property type="entry name" value="Nucleotide cyclase"/>
    <property type="match status" value="1"/>
</dbReference>
<dbReference type="Proteomes" id="UP001595455">
    <property type="component" value="Unassembled WGS sequence"/>
</dbReference>
<evidence type="ECO:0000313" key="4">
    <source>
        <dbReference type="EMBL" id="MFC2994785.1"/>
    </source>
</evidence>
<proteinExistence type="predicted"/>
<dbReference type="InterPro" id="IPR029787">
    <property type="entry name" value="Nucleotide_cyclase"/>
</dbReference>
<feature type="domain" description="GGDEF" evidence="3">
    <location>
        <begin position="137"/>
        <end position="270"/>
    </location>
</feature>
<comment type="caution">
    <text evidence="4">The sequence shown here is derived from an EMBL/GenBank/DDBJ whole genome shotgun (WGS) entry which is preliminary data.</text>
</comment>
<dbReference type="EMBL" id="JBHRSF010000008">
    <property type="protein sequence ID" value="MFC2994785.1"/>
    <property type="molecule type" value="Genomic_DNA"/>
</dbReference>
<organism evidence="4 5">
    <name type="scientific">Acinetobacter sichuanensis</name>
    <dbReference type="NCBI Taxonomy" id="2136183"/>
    <lineage>
        <taxon>Bacteria</taxon>
        <taxon>Pseudomonadati</taxon>
        <taxon>Pseudomonadota</taxon>
        <taxon>Gammaproteobacteria</taxon>
        <taxon>Moraxellales</taxon>
        <taxon>Moraxellaceae</taxon>
        <taxon>Acinetobacter</taxon>
    </lineage>
</organism>
<evidence type="ECO:0000256" key="1">
    <source>
        <dbReference type="ARBA" id="ARBA00012528"/>
    </source>
</evidence>
<evidence type="ECO:0000259" key="3">
    <source>
        <dbReference type="PROSITE" id="PS50887"/>
    </source>
</evidence>
<dbReference type="Gene3D" id="3.30.70.270">
    <property type="match status" value="1"/>
</dbReference>
<dbReference type="InterPro" id="IPR043128">
    <property type="entry name" value="Rev_trsase/Diguanyl_cyclase"/>
</dbReference>
<dbReference type="PANTHER" id="PTHR45138:SF9">
    <property type="entry name" value="DIGUANYLATE CYCLASE DGCM-RELATED"/>
    <property type="match status" value="1"/>
</dbReference>
<dbReference type="SMART" id="SM00267">
    <property type="entry name" value="GGDEF"/>
    <property type="match status" value="1"/>
</dbReference>
<name>A0ABV7BBJ6_9GAMM</name>
<dbReference type="InterPro" id="IPR000160">
    <property type="entry name" value="GGDEF_dom"/>
</dbReference>
<gene>
    <name evidence="4" type="ORF">ACFODO_05735</name>
</gene>
<reference evidence="5" key="1">
    <citation type="journal article" date="2019" name="Int. J. Syst. Evol. Microbiol.">
        <title>The Global Catalogue of Microorganisms (GCM) 10K type strain sequencing project: providing services to taxonomists for standard genome sequencing and annotation.</title>
        <authorList>
            <consortium name="The Broad Institute Genomics Platform"/>
            <consortium name="The Broad Institute Genome Sequencing Center for Infectious Disease"/>
            <person name="Wu L."/>
            <person name="Ma J."/>
        </authorList>
    </citation>
    <scope>NUCLEOTIDE SEQUENCE [LARGE SCALE GENOMIC DNA]</scope>
    <source>
        <strain evidence="5">KCTC 62575</strain>
    </source>
</reference>
<dbReference type="Gene3D" id="3.30.450.20">
    <property type="entry name" value="PAS domain"/>
    <property type="match status" value="1"/>
</dbReference>
<sequence length="270" mass="31196">MDSRLIGVNQQFADIFQSDALYLSGKLLNNFSNIIYSHFIAAIEKFQDGEEQANFEFYSKGHFYLSYFKILHDIEQNINAVILICADVTRLKRREKVLILNNQKLHDHLFIDDLTGLPNKMAFDRFIQEKVVKNKQTLYAFMKIDLDHFKKFNQVHSYTYGDEILTEIGRLLNDELNADYAHIFRLNSASFVIVVQGMTPWAVLTLAERLKIKIMQENIVLDTLKNEILTASIGIYHLSAEQDHDILQQLDLAVRQAKAQGQNSIHVLST</sequence>